<dbReference type="InterPro" id="IPR007267">
    <property type="entry name" value="GtrA_DPMS_TM"/>
</dbReference>
<feature type="transmembrane region" description="Helical" evidence="6">
    <location>
        <begin position="12"/>
        <end position="33"/>
    </location>
</feature>
<dbReference type="GO" id="GO:0005886">
    <property type="term" value="C:plasma membrane"/>
    <property type="evidence" value="ECO:0007669"/>
    <property type="project" value="TreeGrafter"/>
</dbReference>
<evidence type="ECO:0000256" key="5">
    <source>
        <dbReference type="ARBA" id="ARBA00023136"/>
    </source>
</evidence>
<organism evidence="8 9">
    <name type="scientific">Alloprevotella tannerae</name>
    <dbReference type="NCBI Taxonomy" id="76122"/>
    <lineage>
        <taxon>Bacteria</taxon>
        <taxon>Pseudomonadati</taxon>
        <taxon>Bacteroidota</taxon>
        <taxon>Bacteroidia</taxon>
        <taxon>Bacteroidales</taxon>
        <taxon>Prevotellaceae</taxon>
        <taxon>Alloprevotella</taxon>
    </lineage>
</organism>
<dbReference type="GO" id="GO:0000271">
    <property type="term" value="P:polysaccharide biosynthetic process"/>
    <property type="evidence" value="ECO:0007669"/>
    <property type="project" value="InterPro"/>
</dbReference>
<evidence type="ECO:0000256" key="6">
    <source>
        <dbReference type="SAM" id="Phobius"/>
    </source>
</evidence>
<feature type="domain" description="GtrA/DPMS transmembrane" evidence="7">
    <location>
        <begin position="14"/>
        <end position="126"/>
    </location>
</feature>
<dbReference type="Proteomes" id="UP000704068">
    <property type="component" value="Unassembled WGS sequence"/>
</dbReference>
<dbReference type="PANTHER" id="PTHR38459">
    <property type="entry name" value="PROPHAGE BACTOPRENOL-LINKED GLUCOSE TRANSLOCASE HOMOLOG"/>
    <property type="match status" value="1"/>
</dbReference>
<comment type="subcellular location">
    <subcellularLocation>
        <location evidence="1">Membrane</location>
        <topology evidence="1">Multi-pass membrane protein</topology>
    </subcellularLocation>
</comment>
<reference evidence="8" key="1">
    <citation type="submission" date="2020-04" db="EMBL/GenBank/DDBJ databases">
        <title>Deep metagenomics examines the oral microbiome during advanced dental caries in children, revealing novel taxa and co-occurrences with host molecules.</title>
        <authorList>
            <person name="Baker J.L."/>
            <person name="Morton J.T."/>
            <person name="Dinis M."/>
            <person name="Alvarez R."/>
            <person name="Tran N.C."/>
            <person name="Knight R."/>
            <person name="Edlund A."/>
        </authorList>
    </citation>
    <scope>NUCLEOTIDE SEQUENCE</scope>
    <source>
        <strain evidence="8">JCVI_34_bin.1</strain>
    </source>
</reference>
<comment type="caution">
    <text evidence="8">The sequence shown here is derived from an EMBL/GenBank/DDBJ whole genome shotgun (WGS) entry which is preliminary data.</text>
</comment>
<feature type="transmembrane region" description="Helical" evidence="6">
    <location>
        <begin position="76"/>
        <end position="97"/>
    </location>
</feature>
<dbReference type="Pfam" id="PF04138">
    <property type="entry name" value="GtrA_DPMS_TM"/>
    <property type="match status" value="1"/>
</dbReference>
<gene>
    <name evidence="8" type="ORF">HXK21_01410</name>
</gene>
<feature type="transmembrane region" description="Helical" evidence="6">
    <location>
        <begin position="103"/>
        <end position="120"/>
    </location>
</feature>
<evidence type="ECO:0000259" key="7">
    <source>
        <dbReference type="Pfam" id="PF04138"/>
    </source>
</evidence>
<comment type="similarity">
    <text evidence="2">Belongs to the GtrA family.</text>
</comment>
<proteinExistence type="inferred from homology"/>
<name>A0A929RX49_9BACT</name>
<dbReference type="RefSeq" id="WP_278575934.1">
    <property type="nucleotide sequence ID" value="NZ_CAJPOW010000012.1"/>
</dbReference>
<evidence type="ECO:0000256" key="1">
    <source>
        <dbReference type="ARBA" id="ARBA00004141"/>
    </source>
</evidence>
<evidence type="ECO:0000256" key="4">
    <source>
        <dbReference type="ARBA" id="ARBA00022989"/>
    </source>
</evidence>
<keyword evidence="5 6" id="KW-0472">Membrane</keyword>
<evidence type="ECO:0000313" key="9">
    <source>
        <dbReference type="Proteomes" id="UP000704068"/>
    </source>
</evidence>
<dbReference type="PANTHER" id="PTHR38459:SF1">
    <property type="entry name" value="PROPHAGE BACTOPRENOL-LINKED GLUCOSE TRANSLOCASE HOMOLOG"/>
    <property type="match status" value="1"/>
</dbReference>
<dbReference type="AlphaFoldDB" id="A0A929RX49"/>
<dbReference type="InterPro" id="IPR051401">
    <property type="entry name" value="GtrA_CellWall_Glycosyl"/>
</dbReference>
<accession>A0A929RX49</accession>
<evidence type="ECO:0000313" key="8">
    <source>
        <dbReference type="EMBL" id="MBF0969689.1"/>
    </source>
</evidence>
<evidence type="ECO:0000256" key="2">
    <source>
        <dbReference type="ARBA" id="ARBA00009399"/>
    </source>
</evidence>
<protein>
    <submittedName>
        <fullName evidence="8">GtrA family protein</fullName>
    </submittedName>
</protein>
<dbReference type="EMBL" id="JABZGR010000002">
    <property type="protein sequence ID" value="MBF0969689.1"/>
    <property type="molecule type" value="Genomic_DNA"/>
</dbReference>
<sequence>MKINKKEEALLIVRYGAVGILNTLVTIATYFLLRRVGVGLDTANFLSYLAGILNSYVFNRLWVFRSRENRYLREGAVFFFGAALCWALQWVAFRLLLLCLSERAAYLIGMCVYPGLNYLYNRLVTFKRNKRV</sequence>
<feature type="transmembrane region" description="Helical" evidence="6">
    <location>
        <begin position="45"/>
        <end position="64"/>
    </location>
</feature>
<evidence type="ECO:0000256" key="3">
    <source>
        <dbReference type="ARBA" id="ARBA00022692"/>
    </source>
</evidence>
<keyword evidence="4 6" id="KW-1133">Transmembrane helix</keyword>
<keyword evidence="3 6" id="KW-0812">Transmembrane</keyword>